<dbReference type="SMART" id="SM00367">
    <property type="entry name" value="LRR_CC"/>
    <property type="match status" value="6"/>
</dbReference>
<dbReference type="GO" id="GO:0010011">
    <property type="term" value="F:auxin binding"/>
    <property type="evidence" value="ECO:0007669"/>
    <property type="project" value="UniProtKB-ARBA"/>
</dbReference>
<keyword evidence="5" id="KW-0927">Auxin signaling pathway</keyword>
<protein>
    <recommendedName>
        <fullName evidence="7">F-box domain-containing protein</fullName>
    </recommendedName>
</protein>
<organism evidence="8 9">
    <name type="scientific">Zingiber officinale</name>
    <name type="common">Ginger</name>
    <name type="synonym">Amomum zingiber</name>
    <dbReference type="NCBI Taxonomy" id="94328"/>
    <lineage>
        <taxon>Eukaryota</taxon>
        <taxon>Viridiplantae</taxon>
        <taxon>Streptophyta</taxon>
        <taxon>Embryophyta</taxon>
        <taxon>Tracheophyta</taxon>
        <taxon>Spermatophyta</taxon>
        <taxon>Magnoliopsida</taxon>
        <taxon>Liliopsida</taxon>
        <taxon>Zingiberales</taxon>
        <taxon>Zingiberaceae</taxon>
        <taxon>Zingiber</taxon>
    </lineage>
</organism>
<evidence type="ECO:0000313" key="9">
    <source>
        <dbReference type="Proteomes" id="UP000734854"/>
    </source>
</evidence>
<dbReference type="SUPFAM" id="SSF52047">
    <property type="entry name" value="RNI-like"/>
    <property type="match status" value="1"/>
</dbReference>
<keyword evidence="4" id="KW-0539">Nucleus</keyword>
<dbReference type="GO" id="GO:0031146">
    <property type="term" value="P:SCF-dependent proteasomal ubiquitin-dependent protein catabolic process"/>
    <property type="evidence" value="ECO:0007669"/>
    <property type="project" value="TreeGrafter"/>
</dbReference>
<comment type="subcellular location">
    <subcellularLocation>
        <location evidence="1">Nucleus</location>
    </subcellularLocation>
</comment>
<dbReference type="InterPro" id="IPR041101">
    <property type="entry name" value="Transp_inhibit"/>
</dbReference>
<evidence type="ECO:0000256" key="4">
    <source>
        <dbReference type="ARBA" id="ARBA00023242"/>
    </source>
</evidence>
<keyword evidence="9" id="KW-1185">Reference proteome</keyword>
<feature type="domain" description="F-box" evidence="7">
    <location>
        <begin position="198"/>
        <end position="239"/>
    </location>
</feature>
<dbReference type="SMART" id="SM00256">
    <property type="entry name" value="FBOX"/>
    <property type="match status" value="1"/>
</dbReference>
<dbReference type="Gene3D" id="3.80.10.10">
    <property type="entry name" value="Ribonuclease Inhibitor"/>
    <property type="match status" value="1"/>
</dbReference>
<dbReference type="CDD" id="cd22159">
    <property type="entry name" value="F-box_AtTIR1-like"/>
    <property type="match status" value="1"/>
</dbReference>
<dbReference type="Pfam" id="PF18791">
    <property type="entry name" value="Transp_inhibit"/>
    <property type="match status" value="1"/>
</dbReference>
<dbReference type="Pfam" id="PF18511">
    <property type="entry name" value="F-box_5"/>
    <property type="match status" value="1"/>
</dbReference>
<dbReference type="PANTHER" id="PTHR16134">
    <property type="entry name" value="F-BOX/TPR REPEAT PROTEIN POF3"/>
    <property type="match status" value="1"/>
</dbReference>
<dbReference type="GO" id="GO:0010152">
    <property type="term" value="P:pollen maturation"/>
    <property type="evidence" value="ECO:0007669"/>
    <property type="project" value="UniProtKB-ARBA"/>
</dbReference>
<proteinExistence type="predicted"/>
<dbReference type="InterPro" id="IPR006553">
    <property type="entry name" value="Leu-rich_rpt_Cys-con_subtyp"/>
</dbReference>
<dbReference type="InterPro" id="IPR032675">
    <property type="entry name" value="LRR_dom_sf"/>
</dbReference>
<comment type="caution">
    <text evidence="8">The sequence shown here is derived from an EMBL/GenBank/DDBJ whole genome shotgun (WGS) entry which is preliminary data.</text>
</comment>
<evidence type="ECO:0000256" key="5">
    <source>
        <dbReference type="ARBA" id="ARBA00023294"/>
    </source>
</evidence>
<gene>
    <name evidence="8" type="ORF">ZIOFF_005604</name>
</gene>
<dbReference type="Gene3D" id="1.20.1280.50">
    <property type="match status" value="1"/>
</dbReference>
<sequence>MPPMITIVFEAVPQLSALSAPPLPNARDLGIRLGRELIDLQFCLEKNLLPPDARAPLTIEAGGRGRREDETAESREGVFEEAVVGVARDHGVPGDGGLDGGVAEGEDDGGEVTEAGVKVEKLGDEEGVAGTSGDEEEGVEPWRDLRSFACEAGAAGNSCIKDLSLGCVLFVVPVLTKLEVESKVQEKNFRCCGAMTYFPDEVVEHIFDFLSSHRDRNNVSTVCKAWYLVEQLSRLRVFVGNCYAVRPERVMARFPGMKCLTVKGKPHFADFNLVPHDWGGDALPWIETAARCCPGLEELRLKRMVVSDESLELLARAFPNFKSLVLISCEGFSTDGLAEIATHCRQIKTMESRSTDIPFINTILNSSYYGYASYIDPSVKVMDYMGVLALYLILGPNYYHISHVILLSVTRGLRELDLQENEVEDHGRQWLSCFPDSCTSLVSLNFACLKGEVNTSALERLVARCQNLRCLKLNRAISIESLIKILARAPNLVELGTGSFTADHRTEAYQNLLNAFYKCNSIRNLSGFWDAAPRCLQAIYSICSSLTVLNLSYAPAIQVNDLIKMIRHCFKLQKLWVLDSIGDKGLAAVACACKELQELRVFPSDVYGTGIAAVTEEGLVAISSGCPKLNSLLYFCHQMTNAALITVAKNCPHFTRFRLCILDPVKPDPISNEPLDEGFGAIVKSCKDLKRLSLSGLLTDKVFLYIGMYASRLEMLSIAFAGESDKGMVYVLNGCKNLKKLEIRDSPFGDAALLENVGKYETMRSLWMSSCDVTQGGCKALAAKMPRLNVEVINEREESDEMVENPSDMHRVEKMYVYRTLTGPRDDAPDFVWTF</sequence>
<dbReference type="PANTHER" id="PTHR16134:SF45">
    <property type="entry name" value="PROTEIN AUXIN SIGNALING F-BOX 3"/>
    <property type="match status" value="1"/>
</dbReference>
<evidence type="ECO:0000313" key="8">
    <source>
        <dbReference type="EMBL" id="KAG6531780.1"/>
    </source>
</evidence>
<dbReference type="FunFam" id="3.80.10.10:FF:000029">
    <property type="entry name" value="Transport inhibitor response 1"/>
    <property type="match status" value="1"/>
</dbReference>
<dbReference type="GO" id="GO:0019005">
    <property type="term" value="C:SCF ubiquitin ligase complex"/>
    <property type="evidence" value="ECO:0007669"/>
    <property type="project" value="TreeGrafter"/>
</dbReference>
<dbReference type="InterPro" id="IPR041567">
    <property type="entry name" value="COI1_F-box"/>
</dbReference>
<dbReference type="AlphaFoldDB" id="A0A8J5IA86"/>
<comment type="pathway">
    <text evidence="2">Protein modification; protein ubiquitination.</text>
</comment>
<dbReference type="InterPro" id="IPR001810">
    <property type="entry name" value="F-box_dom"/>
</dbReference>
<keyword evidence="3" id="KW-0833">Ubl conjugation pathway</keyword>
<name>A0A8J5IA86_ZINOF</name>
<dbReference type="FunFam" id="1.20.1280.50:FF:000006">
    <property type="entry name" value="Transport inhibitor response 1"/>
    <property type="match status" value="1"/>
</dbReference>
<reference evidence="8 9" key="1">
    <citation type="submission" date="2020-08" db="EMBL/GenBank/DDBJ databases">
        <title>Plant Genome Project.</title>
        <authorList>
            <person name="Zhang R.-G."/>
        </authorList>
    </citation>
    <scope>NUCLEOTIDE SEQUENCE [LARGE SCALE GENOMIC DNA]</scope>
    <source>
        <tissue evidence="8">Rhizome</tissue>
    </source>
</reference>
<evidence type="ECO:0000256" key="3">
    <source>
        <dbReference type="ARBA" id="ARBA00022786"/>
    </source>
</evidence>
<accession>A0A8J5IA86</accession>
<evidence type="ECO:0000256" key="1">
    <source>
        <dbReference type="ARBA" id="ARBA00004123"/>
    </source>
</evidence>
<dbReference type="Proteomes" id="UP000734854">
    <property type="component" value="Unassembled WGS sequence"/>
</dbReference>
<dbReference type="GO" id="GO:0009734">
    <property type="term" value="P:auxin-activated signaling pathway"/>
    <property type="evidence" value="ECO:0007669"/>
    <property type="project" value="UniProtKB-KW"/>
</dbReference>
<dbReference type="EMBL" id="JACMSC010000002">
    <property type="protein sequence ID" value="KAG6531780.1"/>
    <property type="molecule type" value="Genomic_DNA"/>
</dbReference>
<evidence type="ECO:0000256" key="6">
    <source>
        <dbReference type="ARBA" id="ARBA00064183"/>
    </source>
</evidence>
<dbReference type="GO" id="GO:0005634">
    <property type="term" value="C:nucleus"/>
    <property type="evidence" value="ECO:0007669"/>
    <property type="project" value="UniProtKB-SubCell"/>
</dbReference>
<evidence type="ECO:0000259" key="7">
    <source>
        <dbReference type="SMART" id="SM00256"/>
    </source>
</evidence>
<comment type="subunit">
    <text evidence="6">Part of a SCF (SKP1-cullin-F-box) protein ligase complex. May interact with auxin and auxin-responsive proteins.</text>
</comment>
<evidence type="ECO:0000256" key="2">
    <source>
        <dbReference type="ARBA" id="ARBA00004906"/>
    </source>
</evidence>